<dbReference type="HOGENOM" id="CLU_2251651_0_0_1"/>
<organism evidence="1 2">
    <name type="scientific">Scleroderma citrinum Foug A</name>
    <dbReference type="NCBI Taxonomy" id="1036808"/>
    <lineage>
        <taxon>Eukaryota</taxon>
        <taxon>Fungi</taxon>
        <taxon>Dikarya</taxon>
        <taxon>Basidiomycota</taxon>
        <taxon>Agaricomycotina</taxon>
        <taxon>Agaricomycetes</taxon>
        <taxon>Agaricomycetidae</taxon>
        <taxon>Boletales</taxon>
        <taxon>Sclerodermatineae</taxon>
        <taxon>Sclerodermataceae</taxon>
        <taxon>Scleroderma</taxon>
    </lineage>
</organism>
<gene>
    <name evidence="1" type="ORF">SCLCIDRAFT_1212930</name>
</gene>
<accession>A0A0C3EA16</accession>
<reference evidence="2" key="2">
    <citation type="submission" date="2015-01" db="EMBL/GenBank/DDBJ databases">
        <title>Evolutionary Origins and Diversification of the Mycorrhizal Mutualists.</title>
        <authorList>
            <consortium name="DOE Joint Genome Institute"/>
            <consortium name="Mycorrhizal Genomics Consortium"/>
            <person name="Kohler A."/>
            <person name="Kuo A."/>
            <person name="Nagy L.G."/>
            <person name="Floudas D."/>
            <person name="Copeland A."/>
            <person name="Barry K.W."/>
            <person name="Cichocki N."/>
            <person name="Veneault-Fourrey C."/>
            <person name="LaButti K."/>
            <person name="Lindquist E.A."/>
            <person name="Lipzen A."/>
            <person name="Lundell T."/>
            <person name="Morin E."/>
            <person name="Murat C."/>
            <person name="Riley R."/>
            <person name="Ohm R."/>
            <person name="Sun H."/>
            <person name="Tunlid A."/>
            <person name="Henrissat B."/>
            <person name="Grigoriev I.V."/>
            <person name="Hibbett D.S."/>
            <person name="Martin F."/>
        </authorList>
    </citation>
    <scope>NUCLEOTIDE SEQUENCE [LARGE SCALE GENOMIC DNA]</scope>
    <source>
        <strain evidence="2">Foug A</strain>
    </source>
</reference>
<protein>
    <submittedName>
        <fullName evidence="1">Uncharacterized protein</fullName>
    </submittedName>
</protein>
<sequence length="104" mass="11497">MEYLLAPDERMSEDAAVEATPVVHKLRLCRDGTSSSPRCVLTCTKEDSYRGQRFILDAGIIESVRITRQLIPLGVSLARPTHTTIPDMVAASGPGREPYMTSYE</sequence>
<name>A0A0C3EA16_9AGAM</name>
<dbReference type="AlphaFoldDB" id="A0A0C3EA16"/>
<reference evidence="1 2" key="1">
    <citation type="submission" date="2014-04" db="EMBL/GenBank/DDBJ databases">
        <authorList>
            <consortium name="DOE Joint Genome Institute"/>
            <person name="Kuo A."/>
            <person name="Kohler A."/>
            <person name="Nagy L.G."/>
            <person name="Floudas D."/>
            <person name="Copeland A."/>
            <person name="Barry K.W."/>
            <person name="Cichocki N."/>
            <person name="Veneault-Fourrey C."/>
            <person name="LaButti K."/>
            <person name="Lindquist E.A."/>
            <person name="Lipzen A."/>
            <person name="Lundell T."/>
            <person name="Morin E."/>
            <person name="Murat C."/>
            <person name="Sun H."/>
            <person name="Tunlid A."/>
            <person name="Henrissat B."/>
            <person name="Grigoriev I.V."/>
            <person name="Hibbett D.S."/>
            <person name="Martin F."/>
            <person name="Nordberg H.P."/>
            <person name="Cantor M.N."/>
            <person name="Hua S.X."/>
        </authorList>
    </citation>
    <scope>NUCLEOTIDE SEQUENCE [LARGE SCALE GENOMIC DNA]</scope>
    <source>
        <strain evidence="1 2">Foug A</strain>
    </source>
</reference>
<proteinExistence type="predicted"/>
<dbReference type="InParanoid" id="A0A0C3EA16"/>
<evidence type="ECO:0000313" key="2">
    <source>
        <dbReference type="Proteomes" id="UP000053989"/>
    </source>
</evidence>
<keyword evidence="2" id="KW-1185">Reference proteome</keyword>
<evidence type="ECO:0000313" key="1">
    <source>
        <dbReference type="EMBL" id="KIM64836.1"/>
    </source>
</evidence>
<dbReference type="EMBL" id="KN822026">
    <property type="protein sequence ID" value="KIM64836.1"/>
    <property type="molecule type" value="Genomic_DNA"/>
</dbReference>
<dbReference type="Proteomes" id="UP000053989">
    <property type="component" value="Unassembled WGS sequence"/>
</dbReference>